<dbReference type="Pfam" id="PF00496">
    <property type="entry name" value="SBP_bac_5"/>
    <property type="match status" value="1"/>
</dbReference>
<evidence type="ECO:0000313" key="5">
    <source>
        <dbReference type="EMBL" id="MBR0665589.1"/>
    </source>
</evidence>
<reference evidence="6" key="1">
    <citation type="journal article" date="2021" name="Syst. Appl. Microbiol.">
        <title>Roseomonas hellenica sp. nov., isolated from roots of wild-growing Alkanna tinctoria.</title>
        <authorList>
            <person name="Rat A."/>
            <person name="Naranjo H.D."/>
            <person name="Lebbe L."/>
            <person name="Cnockaert M."/>
            <person name="Krigas N."/>
            <person name="Grigoriadou K."/>
            <person name="Maloupa E."/>
            <person name="Willems A."/>
        </authorList>
    </citation>
    <scope>NUCLEOTIDE SEQUENCE [LARGE SCALE GENOMIC DNA]</scope>
    <source>
        <strain evidence="6">LMG 31523</strain>
    </source>
</reference>
<dbReference type="InterPro" id="IPR039424">
    <property type="entry name" value="SBP_5"/>
</dbReference>
<protein>
    <submittedName>
        <fullName evidence="5">ABC transporter substrate-binding protein</fullName>
    </submittedName>
</protein>
<dbReference type="InterPro" id="IPR000914">
    <property type="entry name" value="SBP_5_dom"/>
</dbReference>
<evidence type="ECO:0000256" key="3">
    <source>
        <dbReference type="ARBA" id="ARBA00022729"/>
    </source>
</evidence>
<dbReference type="PANTHER" id="PTHR30290">
    <property type="entry name" value="PERIPLASMIC BINDING COMPONENT OF ABC TRANSPORTER"/>
    <property type="match status" value="1"/>
</dbReference>
<dbReference type="SUPFAM" id="SSF53850">
    <property type="entry name" value="Periplasmic binding protein-like II"/>
    <property type="match status" value="1"/>
</dbReference>
<dbReference type="PIRSF" id="PIRSF002741">
    <property type="entry name" value="MppA"/>
    <property type="match status" value="1"/>
</dbReference>
<dbReference type="InterPro" id="IPR030678">
    <property type="entry name" value="Peptide/Ni-bd"/>
</dbReference>
<dbReference type="Gene3D" id="3.10.105.10">
    <property type="entry name" value="Dipeptide-binding Protein, Domain 3"/>
    <property type="match status" value="1"/>
</dbReference>
<organism evidence="5 6">
    <name type="scientific">Plastoroseomonas hellenica</name>
    <dbReference type="NCBI Taxonomy" id="2687306"/>
    <lineage>
        <taxon>Bacteria</taxon>
        <taxon>Pseudomonadati</taxon>
        <taxon>Pseudomonadota</taxon>
        <taxon>Alphaproteobacteria</taxon>
        <taxon>Acetobacterales</taxon>
        <taxon>Acetobacteraceae</taxon>
        <taxon>Plastoroseomonas</taxon>
    </lineage>
</organism>
<comment type="similarity">
    <text evidence="2">Belongs to the bacterial solute-binding protein 5 family.</text>
</comment>
<sequence>MERSMESLMILRRLACALALATVLLPAVLAGARAQDRVLRVSLNTEIQVLDPIVTTINATRVFAYLVYDMLFAIDADGNYQPQMIERYEVSEDRLTYTFRLREGLEWSDGQPVTAEDCIASIRRWAQREALGVQIMRQAEGLRVIDARTFELKLREPYAYVIEALGKPGNVIPVMMPARLANLPANAAVPEVVGSGPFLFDRAGWRPGERAVFLRNPRYRPRAEPASGLAGGKVVRFDRVEAISMPDQSTRVAALQTGEVDFLEIIASDFITPMRRNRNIVIGEPRGAGQIMSIVNLNHAQPPFNNVLIRRAAQLAINQAEVMAALGLPPGLSMERCEALYMCDTPGQSDAGTEIFRGAGPERARALLRQAGYNGEPVVLLHSESSALLNATSLVIADQLRRAGFTVDVRTSDYATVAQRRLSREPVERGGWGAVPIVWNGIDLVNPLANPGVAYNCAPHYPGWYCDPRQTELLRNLALARTPEQRRGLADQLQAAFHDNVNYLLGGQFSAPAAWRADLVGVVPFPIPVFWNMSRR</sequence>
<evidence type="ECO:0000256" key="1">
    <source>
        <dbReference type="ARBA" id="ARBA00004418"/>
    </source>
</evidence>
<keyword evidence="3" id="KW-0732">Signal</keyword>
<keyword evidence="6" id="KW-1185">Reference proteome</keyword>
<evidence type="ECO:0000259" key="4">
    <source>
        <dbReference type="Pfam" id="PF00496"/>
    </source>
</evidence>
<dbReference type="PANTHER" id="PTHR30290:SF38">
    <property type="entry name" value="D,D-DIPEPTIDE-BINDING PERIPLASMIC PROTEIN DDPA-RELATED"/>
    <property type="match status" value="1"/>
</dbReference>
<accession>A0ABS5EZ85</accession>
<comment type="caution">
    <text evidence="5">The sequence shown here is derived from an EMBL/GenBank/DDBJ whole genome shotgun (WGS) entry which is preliminary data.</text>
</comment>
<dbReference type="Gene3D" id="3.40.190.10">
    <property type="entry name" value="Periplasmic binding protein-like II"/>
    <property type="match status" value="1"/>
</dbReference>
<feature type="domain" description="Solute-binding protein family 5" evidence="4">
    <location>
        <begin position="80"/>
        <end position="437"/>
    </location>
</feature>
<gene>
    <name evidence="5" type="ORF">GXW71_14615</name>
</gene>
<evidence type="ECO:0000313" key="6">
    <source>
        <dbReference type="Proteomes" id="UP001196870"/>
    </source>
</evidence>
<dbReference type="Proteomes" id="UP001196870">
    <property type="component" value="Unassembled WGS sequence"/>
</dbReference>
<name>A0ABS5EZ85_9PROT</name>
<comment type="subcellular location">
    <subcellularLocation>
        <location evidence="1">Periplasm</location>
    </subcellularLocation>
</comment>
<dbReference type="EMBL" id="JAAGBB010000016">
    <property type="protein sequence ID" value="MBR0665589.1"/>
    <property type="molecule type" value="Genomic_DNA"/>
</dbReference>
<dbReference type="CDD" id="cd08502">
    <property type="entry name" value="PBP2_NikA_DppA_OppA_like_16"/>
    <property type="match status" value="1"/>
</dbReference>
<proteinExistence type="inferred from homology"/>
<evidence type="ECO:0000256" key="2">
    <source>
        <dbReference type="ARBA" id="ARBA00005695"/>
    </source>
</evidence>